<feature type="binding site" evidence="5">
    <location>
        <position position="114"/>
    </location>
    <ligand>
        <name>acetyl-CoA</name>
        <dbReference type="ChEBI" id="CHEBI:57288"/>
    </ligand>
</feature>
<reference evidence="7 8" key="1">
    <citation type="journal article" date="2017" name="Front. Microbiol.">
        <title>Genome of Ca. Pandoraea novymonadis, an Endosymbiotic Bacterium of the Trypanosomatid Novymonas esmeraldas.</title>
        <authorList>
            <person name="Kostygov A.Y."/>
            <person name="Butenko A."/>
            <person name="Nenarokova A."/>
            <person name="Tashyreva D."/>
            <person name="Flegontov P."/>
            <person name="Lukes J."/>
            <person name="Yurchenko V."/>
        </authorList>
    </citation>
    <scope>NUCLEOTIDE SEQUENCE [LARGE SCALE GENOMIC DNA]</scope>
    <source>
        <strain evidence="7 8">E262</strain>
    </source>
</reference>
<evidence type="ECO:0000313" key="7">
    <source>
        <dbReference type="EMBL" id="PSB92052.1"/>
    </source>
</evidence>
<dbReference type="InterPro" id="IPR016181">
    <property type="entry name" value="Acyl_CoA_acyltransferase"/>
</dbReference>
<comment type="caution">
    <text evidence="7">The sequence shown here is derived from an EMBL/GenBank/DDBJ whole genome shotgun (WGS) entry which is preliminary data.</text>
</comment>
<evidence type="ECO:0000256" key="1">
    <source>
        <dbReference type="ARBA" id="ARBA00005395"/>
    </source>
</evidence>
<dbReference type="InterPro" id="IPR006464">
    <property type="entry name" value="AcTrfase_RimI/Ard1"/>
</dbReference>
<dbReference type="Pfam" id="PF00583">
    <property type="entry name" value="Acetyltransf_1"/>
    <property type="match status" value="1"/>
</dbReference>
<keyword evidence="3 5" id="KW-0808">Transferase</keyword>
<evidence type="ECO:0000313" key="8">
    <source>
        <dbReference type="Proteomes" id="UP000242660"/>
    </source>
</evidence>
<dbReference type="InterPro" id="IPR000182">
    <property type="entry name" value="GNAT_dom"/>
</dbReference>
<dbReference type="SUPFAM" id="SSF55729">
    <property type="entry name" value="Acyl-CoA N-acyltransferases (Nat)"/>
    <property type="match status" value="1"/>
</dbReference>
<evidence type="ECO:0000256" key="2">
    <source>
        <dbReference type="ARBA" id="ARBA00022490"/>
    </source>
</evidence>
<evidence type="ECO:0000256" key="3">
    <source>
        <dbReference type="ARBA" id="ARBA00022679"/>
    </source>
</evidence>
<comment type="catalytic activity">
    <reaction evidence="5">
        <text>N-terminal L-alanyl-[ribosomal protein bS18] + acetyl-CoA = N-terminal N(alpha)-acetyl-L-alanyl-[ribosomal protein bS18] + CoA + H(+)</text>
        <dbReference type="Rhea" id="RHEA:43756"/>
        <dbReference type="Rhea" id="RHEA-COMP:10676"/>
        <dbReference type="Rhea" id="RHEA-COMP:10677"/>
        <dbReference type="ChEBI" id="CHEBI:15378"/>
        <dbReference type="ChEBI" id="CHEBI:57287"/>
        <dbReference type="ChEBI" id="CHEBI:57288"/>
        <dbReference type="ChEBI" id="CHEBI:64718"/>
        <dbReference type="ChEBI" id="CHEBI:83683"/>
        <dbReference type="EC" id="2.3.1.266"/>
    </reaction>
</comment>
<dbReference type="CDD" id="cd04301">
    <property type="entry name" value="NAT_SF"/>
    <property type="match status" value="1"/>
</dbReference>
<dbReference type="InterPro" id="IPR043690">
    <property type="entry name" value="RimI"/>
</dbReference>
<gene>
    <name evidence="5" type="primary">rimI</name>
    <name evidence="7" type="ORF">BZL35_00278</name>
</gene>
<proteinExistence type="inferred from homology"/>
<dbReference type="RefSeq" id="WP_106182143.1">
    <property type="nucleotide sequence ID" value="NZ_MUHY01000001.1"/>
</dbReference>
<evidence type="ECO:0000256" key="5">
    <source>
        <dbReference type="HAMAP-Rule" id="MF_02210"/>
    </source>
</evidence>
<keyword evidence="8" id="KW-1185">Reference proteome</keyword>
<feature type="active site" description="Proton acceptor" evidence="5">
    <location>
        <position position="109"/>
    </location>
</feature>
<dbReference type="EMBL" id="MUHY01000001">
    <property type="protein sequence ID" value="PSB92052.1"/>
    <property type="molecule type" value="Genomic_DNA"/>
</dbReference>
<comment type="subcellular location">
    <subcellularLocation>
        <location evidence="5">Cytoplasm</location>
    </subcellularLocation>
</comment>
<dbReference type="Gene3D" id="3.40.630.30">
    <property type="match status" value="1"/>
</dbReference>
<dbReference type="HAMAP" id="MF_02210">
    <property type="entry name" value="RimI"/>
    <property type="match status" value="1"/>
</dbReference>
<feature type="active site" description="Proton donor" evidence="5">
    <location>
        <position position="121"/>
    </location>
</feature>
<dbReference type="PANTHER" id="PTHR43420:SF51">
    <property type="entry name" value="PEPTIDYL-LYSINE N-ACETYLTRANSFERASE YIAC"/>
    <property type="match status" value="1"/>
</dbReference>
<dbReference type="EC" id="2.3.1.266" evidence="5"/>
<evidence type="ECO:0000256" key="4">
    <source>
        <dbReference type="ARBA" id="ARBA00023315"/>
    </source>
</evidence>
<comment type="function">
    <text evidence="5">Acetylates the N-terminal alanine of ribosomal protein bS18.</text>
</comment>
<organism evidence="7 8">
    <name type="scientific">Candidatus Pandoraea novymonadis</name>
    <dbReference type="NCBI Taxonomy" id="1808959"/>
    <lineage>
        <taxon>Bacteria</taxon>
        <taxon>Pseudomonadati</taxon>
        <taxon>Pseudomonadota</taxon>
        <taxon>Betaproteobacteria</taxon>
        <taxon>Burkholderiales</taxon>
        <taxon>Burkholderiaceae</taxon>
        <taxon>Pandoraea</taxon>
    </lineage>
</organism>
<dbReference type="Proteomes" id="UP000242660">
    <property type="component" value="Unassembled WGS sequence"/>
</dbReference>
<accession>A0ABX5FFL7</accession>
<dbReference type="NCBIfam" id="TIGR01575">
    <property type="entry name" value="rimI"/>
    <property type="match status" value="1"/>
</dbReference>
<evidence type="ECO:0000259" key="6">
    <source>
        <dbReference type="PROSITE" id="PS51186"/>
    </source>
</evidence>
<feature type="domain" description="N-acetyltransferase" evidence="6">
    <location>
        <begin position="7"/>
        <end position="153"/>
    </location>
</feature>
<dbReference type="PANTHER" id="PTHR43420">
    <property type="entry name" value="ACETYLTRANSFERASE"/>
    <property type="match status" value="1"/>
</dbReference>
<name>A0ABX5FFL7_9BURK</name>
<dbReference type="PROSITE" id="PS51186">
    <property type="entry name" value="GNAT"/>
    <property type="match status" value="1"/>
</dbReference>
<comment type="similarity">
    <text evidence="1 5">Belongs to the acetyltransferase family. RimI subfamily.</text>
</comment>
<protein>
    <recommendedName>
        <fullName evidence="5">[Ribosomal protein bS18]-alanine N-acetyltransferase</fullName>
        <ecNumber evidence="5">2.3.1.266</ecNumber>
    </recommendedName>
</protein>
<keyword evidence="2 5" id="KW-0963">Cytoplasm</keyword>
<comment type="caution">
    <text evidence="5">Lacks conserved residue(s) required for the propagation of feature annotation.</text>
</comment>
<keyword evidence="4 5" id="KW-0012">Acyltransferase</keyword>
<sequence>MLKIIQHYFSKMQIEDIDEIVAIEKIAYKFPWTSHNFISSIEAGHSCICLRDWNEGLLGYFLMMSVVDEAHLLNMCINPSYQGCGFGSIMLNEIIRLVNEDGMKGVLLEVRPSNIRAFHIYKRFGFIEIGRRKNYYSSDNSREDAIVMRFAWEGCCALA</sequence>
<dbReference type="InterPro" id="IPR050680">
    <property type="entry name" value="YpeA/RimI_acetyltransf"/>
</dbReference>